<dbReference type="InterPro" id="IPR050682">
    <property type="entry name" value="ModA/WtpA"/>
</dbReference>
<dbReference type="Proteomes" id="UP001180825">
    <property type="component" value="Unassembled WGS sequence"/>
</dbReference>
<gene>
    <name evidence="1" type="ORF">J2X21_001272</name>
</gene>
<evidence type="ECO:0000313" key="1">
    <source>
        <dbReference type="EMBL" id="MDR7332146.1"/>
    </source>
</evidence>
<name>A0ABU2A4R5_9BURK</name>
<sequence length="232" mass="24022">MSSVLTLISSMATRHLLAALAQAHTQTGAPGVHLQSVGGVDAARRVQDGERFDVVVLASDAIAKLLATGRLQPGSMRAIADSSVAIAVRSGSTPPDVSSEAALRATLLQARSIGYSTGPSGTALLQLFERWGLADTLKDRLVQARPGVPVGQLVAGGDVEIGFQQLSELMDLGGITLLAMPPELDIVSRFSGAVLANATQPAAAQALLDFMASPATETLKRQHGMRAVPAMH</sequence>
<protein>
    <submittedName>
        <fullName evidence="1">Molybdate transport system substrate-binding protein</fullName>
    </submittedName>
</protein>
<organism evidence="1 2">
    <name type="scientific">Roseateles asaccharophilus</name>
    <dbReference type="NCBI Taxonomy" id="582607"/>
    <lineage>
        <taxon>Bacteria</taxon>
        <taxon>Pseudomonadati</taxon>
        <taxon>Pseudomonadota</taxon>
        <taxon>Betaproteobacteria</taxon>
        <taxon>Burkholderiales</taxon>
        <taxon>Sphaerotilaceae</taxon>
        <taxon>Roseateles</taxon>
    </lineage>
</organism>
<dbReference type="SUPFAM" id="SSF53850">
    <property type="entry name" value="Periplasmic binding protein-like II"/>
    <property type="match status" value="1"/>
</dbReference>
<reference evidence="1 2" key="1">
    <citation type="submission" date="2023-07" db="EMBL/GenBank/DDBJ databases">
        <title>Sorghum-associated microbial communities from plants grown in Nebraska, USA.</title>
        <authorList>
            <person name="Schachtman D."/>
        </authorList>
    </citation>
    <scope>NUCLEOTIDE SEQUENCE [LARGE SCALE GENOMIC DNA]</scope>
    <source>
        <strain evidence="1 2">BE316</strain>
    </source>
</reference>
<dbReference type="PANTHER" id="PTHR30632">
    <property type="entry name" value="MOLYBDATE-BINDING PERIPLASMIC PROTEIN"/>
    <property type="match status" value="1"/>
</dbReference>
<dbReference type="Pfam" id="PF13531">
    <property type="entry name" value="SBP_bac_11"/>
    <property type="match status" value="1"/>
</dbReference>
<dbReference type="RefSeq" id="WP_310326276.1">
    <property type="nucleotide sequence ID" value="NZ_JAVDXV010000002.1"/>
</dbReference>
<dbReference type="EMBL" id="JAVDXV010000002">
    <property type="protein sequence ID" value="MDR7332146.1"/>
    <property type="molecule type" value="Genomic_DNA"/>
</dbReference>
<comment type="caution">
    <text evidence="1">The sequence shown here is derived from an EMBL/GenBank/DDBJ whole genome shotgun (WGS) entry which is preliminary data.</text>
</comment>
<keyword evidence="2" id="KW-1185">Reference proteome</keyword>
<accession>A0ABU2A4R5</accession>
<evidence type="ECO:0000313" key="2">
    <source>
        <dbReference type="Proteomes" id="UP001180825"/>
    </source>
</evidence>
<dbReference type="PANTHER" id="PTHR30632:SF11">
    <property type="entry name" value="BLR4797 PROTEIN"/>
    <property type="match status" value="1"/>
</dbReference>
<dbReference type="Gene3D" id="3.40.190.10">
    <property type="entry name" value="Periplasmic binding protein-like II"/>
    <property type="match status" value="2"/>
</dbReference>
<proteinExistence type="predicted"/>